<comment type="function">
    <text evidence="7">Low-potential electron donor to a number of redox enzymes.</text>
</comment>
<comment type="similarity">
    <text evidence="2 7">Belongs to the flavodoxin family.</text>
</comment>
<evidence type="ECO:0000313" key="9">
    <source>
        <dbReference type="EMBL" id="EEG94238.1"/>
    </source>
</evidence>
<dbReference type="eggNOG" id="COG0716">
    <property type="taxonomic scope" value="Bacteria"/>
</dbReference>
<comment type="caution">
    <text evidence="9">The sequence shown here is derived from an EMBL/GenBank/DDBJ whole genome shotgun (WGS) entry which is preliminary data.</text>
</comment>
<keyword evidence="6 7" id="KW-0249">Electron transport</keyword>
<evidence type="ECO:0000313" key="10">
    <source>
        <dbReference type="Proteomes" id="UP000003561"/>
    </source>
</evidence>
<gene>
    <name evidence="9" type="ORF">ROSEINA2194_01876</name>
</gene>
<proteinExistence type="inferred from homology"/>
<dbReference type="Gene3D" id="3.40.50.360">
    <property type="match status" value="1"/>
</dbReference>
<dbReference type="GO" id="GO:0009055">
    <property type="term" value="F:electron transfer activity"/>
    <property type="evidence" value="ECO:0007669"/>
    <property type="project" value="UniProtKB-UniRule"/>
</dbReference>
<reference evidence="9 10" key="2">
    <citation type="submission" date="2009-03" db="EMBL/GenBank/DDBJ databases">
        <title>Draft genome sequence of Roseburia inulinivorans (DSM 16841).</title>
        <authorList>
            <person name="Sudarsanam P."/>
            <person name="Ley R."/>
            <person name="Guruge J."/>
            <person name="Turnbaugh P.J."/>
            <person name="Mahowald M."/>
            <person name="Liep D."/>
            <person name="Gordon J."/>
        </authorList>
    </citation>
    <scope>NUCLEOTIDE SEQUENCE [LARGE SCALE GENOMIC DNA]</scope>
    <source>
        <strain evidence="9 10">DSM 16841</strain>
    </source>
</reference>
<evidence type="ECO:0000256" key="3">
    <source>
        <dbReference type="ARBA" id="ARBA00022448"/>
    </source>
</evidence>
<dbReference type="PROSITE" id="PS00201">
    <property type="entry name" value="FLAVODOXIN"/>
    <property type="match status" value="1"/>
</dbReference>
<sequence>MEERIMDKVTIVFWSQSGNTESMANAVAEGVTAAGKEAVVVDVASASLDDLKAAKGFAMGCPAMGAEVLEEGEMEPFVCDVEGFAAGKTIALFGSYGWGDGQWMRDWVDRMTAAGATVVNGEGVICQEAPDDAALDACKDLGKQLAAL</sequence>
<dbReference type="GO" id="GO:0016651">
    <property type="term" value="F:oxidoreductase activity, acting on NAD(P)H"/>
    <property type="evidence" value="ECO:0007669"/>
    <property type="project" value="UniProtKB-ARBA"/>
</dbReference>
<accession>C0FT09</accession>
<reference evidence="9 10" key="1">
    <citation type="submission" date="2009-02" db="EMBL/GenBank/DDBJ databases">
        <authorList>
            <person name="Fulton L."/>
            <person name="Clifton S."/>
            <person name="Fulton B."/>
            <person name="Xu J."/>
            <person name="Minx P."/>
            <person name="Pepin K.H."/>
            <person name="Johnson M."/>
            <person name="Bhonagiri V."/>
            <person name="Nash W.E."/>
            <person name="Mardis E.R."/>
            <person name="Wilson R.K."/>
        </authorList>
    </citation>
    <scope>NUCLEOTIDE SEQUENCE [LARGE SCALE GENOMIC DNA]</scope>
    <source>
        <strain evidence="9 10">DSM 16841</strain>
    </source>
</reference>
<evidence type="ECO:0000256" key="7">
    <source>
        <dbReference type="RuleBase" id="RU367037"/>
    </source>
</evidence>
<dbReference type="GO" id="GO:0010181">
    <property type="term" value="F:FMN binding"/>
    <property type="evidence" value="ECO:0007669"/>
    <property type="project" value="UniProtKB-UniRule"/>
</dbReference>
<evidence type="ECO:0000256" key="5">
    <source>
        <dbReference type="ARBA" id="ARBA00022643"/>
    </source>
</evidence>
<evidence type="ECO:0000256" key="1">
    <source>
        <dbReference type="ARBA" id="ARBA00001917"/>
    </source>
</evidence>
<evidence type="ECO:0000259" key="8">
    <source>
        <dbReference type="PROSITE" id="PS50902"/>
    </source>
</evidence>
<dbReference type="InterPro" id="IPR029039">
    <property type="entry name" value="Flavoprotein-like_sf"/>
</dbReference>
<protein>
    <recommendedName>
        <fullName evidence="7">Flavodoxin</fullName>
    </recommendedName>
</protein>
<dbReference type="Proteomes" id="UP000003561">
    <property type="component" value="Unassembled WGS sequence"/>
</dbReference>
<keyword evidence="4 7" id="KW-0285">Flavoprotein</keyword>
<dbReference type="InterPro" id="IPR001226">
    <property type="entry name" value="Flavodoxin_CS"/>
</dbReference>
<comment type="cofactor">
    <cofactor evidence="1 7">
        <name>FMN</name>
        <dbReference type="ChEBI" id="CHEBI:58210"/>
    </cofactor>
</comment>
<keyword evidence="5 7" id="KW-0288">FMN</keyword>
<evidence type="ECO:0000256" key="6">
    <source>
        <dbReference type="ARBA" id="ARBA00022982"/>
    </source>
</evidence>
<keyword evidence="3 7" id="KW-0813">Transport</keyword>
<dbReference type="PANTHER" id="PTHR43717:SF1">
    <property type="entry name" value="ANAEROBIC NITRIC OXIDE REDUCTASE FLAVORUBREDOXIN"/>
    <property type="match status" value="1"/>
</dbReference>
<organism evidence="9 10">
    <name type="scientific">Roseburia inulinivorans DSM 16841</name>
    <dbReference type="NCBI Taxonomy" id="622312"/>
    <lineage>
        <taxon>Bacteria</taxon>
        <taxon>Bacillati</taxon>
        <taxon>Bacillota</taxon>
        <taxon>Clostridia</taxon>
        <taxon>Lachnospirales</taxon>
        <taxon>Lachnospiraceae</taxon>
        <taxon>Roseburia</taxon>
    </lineage>
</organism>
<dbReference type="AlphaFoldDB" id="C0FT09"/>
<dbReference type="Pfam" id="PF00258">
    <property type="entry name" value="Flavodoxin_1"/>
    <property type="match status" value="1"/>
</dbReference>
<dbReference type="InterPro" id="IPR010087">
    <property type="entry name" value="Flav_short"/>
</dbReference>
<dbReference type="EMBL" id="ACFY01000084">
    <property type="protein sequence ID" value="EEG94238.1"/>
    <property type="molecule type" value="Genomic_DNA"/>
</dbReference>
<name>C0FT09_9FIRM</name>
<dbReference type="InterPro" id="IPR008254">
    <property type="entry name" value="Flavodoxin/NO_synth"/>
</dbReference>
<dbReference type="PROSITE" id="PS50902">
    <property type="entry name" value="FLAVODOXIN_LIKE"/>
    <property type="match status" value="1"/>
</dbReference>
<dbReference type="SUPFAM" id="SSF52218">
    <property type="entry name" value="Flavoproteins"/>
    <property type="match status" value="1"/>
</dbReference>
<evidence type="ECO:0000256" key="4">
    <source>
        <dbReference type="ARBA" id="ARBA00022630"/>
    </source>
</evidence>
<dbReference type="PANTHER" id="PTHR43717">
    <property type="entry name" value="ANAEROBIC NITRIC OXIDE REDUCTASE FLAVORUBREDOXIN"/>
    <property type="match status" value="1"/>
</dbReference>
<evidence type="ECO:0000256" key="2">
    <source>
        <dbReference type="ARBA" id="ARBA00005267"/>
    </source>
</evidence>
<dbReference type="NCBIfam" id="TIGR01753">
    <property type="entry name" value="flav_short"/>
    <property type="match status" value="1"/>
</dbReference>
<feature type="domain" description="Flavodoxin-like" evidence="8">
    <location>
        <begin position="9"/>
        <end position="146"/>
    </location>
</feature>